<dbReference type="AlphaFoldDB" id="A0AAV1G8Z5"/>
<gene>
    <name evidence="2" type="ORF">XNOV1_A038273</name>
</gene>
<accession>A0AAV1G8Z5</accession>
<feature type="compositionally biased region" description="Acidic residues" evidence="1">
    <location>
        <begin position="119"/>
        <end position="141"/>
    </location>
</feature>
<evidence type="ECO:0000313" key="3">
    <source>
        <dbReference type="Proteomes" id="UP001178508"/>
    </source>
</evidence>
<reference evidence="2" key="1">
    <citation type="submission" date="2023-08" db="EMBL/GenBank/DDBJ databases">
        <authorList>
            <person name="Alioto T."/>
            <person name="Alioto T."/>
            <person name="Gomez Garrido J."/>
        </authorList>
    </citation>
    <scope>NUCLEOTIDE SEQUENCE</scope>
</reference>
<proteinExistence type="predicted"/>
<keyword evidence="3" id="KW-1185">Reference proteome</keyword>
<sequence length="141" mass="16641">MEMVQCLKKDMEEIQQTYRKVELTAGAQAAHVLKEVEEFQKIYRVLTEQRPTSLGGLRGPGAVLDLIGVTSTINNHEHHLDHILQSADQGQKVMDALYKMREELKNLQMDKMMEKKEEEEREEEEEEEEEWKEEEEEKKPR</sequence>
<evidence type="ECO:0000256" key="1">
    <source>
        <dbReference type="SAM" id="MobiDB-lite"/>
    </source>
</evidence>
<protein>
    <submittedName>
        <fullName evidence="2">Uncharacterized protein</fullName>
    </submittedName>
</protein>
<dbReference type="Proteomes" id="UP001178508">
    <property type="component" value="Chromosome 13"/>
</dbReference>
<dbReference type="EMBL" id="OY660876">
    <property type="protein sequence ID" value="CAJ1069858.1"/>
    <property type="molecule type" value="Genomic_DNA"/>
</dbReference>
<organism evidence="2 3">
    <name type="scientific">Xyrichtys novacula</name>
    <name type="common">Pearly razorfish</name>
    <name type="synonym">Hemipteronotus novacula</name>
    <dbReference type="NCBI Taxonomy" id="13765"/>
    <lineage>
        <taxon>Eukaryota</taxon>
        <taxon>Metazoa</taxon>
        <taxon>Chordata</taxon>
        <taxon>Craniata</taxon>
        <taxon>Vertebrata</taxon>
        <taxon>Euteleostomi</taxon>
        <taxon>Actinopterygii</taxon>
        <taxon>Neopterygii</taxon>
        <taxon>Teleostei</taxon>
        <taxon>Neoteleostei</taxon>
        <taxon>Acanthomorphata</taxon>
        <taxon>Eupercaria</taxon>
        <taxon>Labriformes</taxon>
        <taxon>Labridae</taxon>
        <taxon>Xyrichtys</taxon>
    </lineage>
</organism>
<evidence type="ECO:0000313" key="2">
    <source>
        <dbReference type="EMBL" id="CAJ1069858.1"/>
    </source>
</evidence>
<feature type="region of interest" description="Disordered" evidence="1">
    <location>
        <begin position="108"/>
        <end position="141"/>
    </location>
</feature>
<name>A0AAV1G8Z5_XYRNO</name>